<name>A0A125NVS7_HYPSL</name>
<reference evidence="1 2" key="1">
    <citation type="submission" date="2015-10" db="EMBL/GenBank/DDBJ databases">
        <title>Transcriptomic analysis of a linuron degrading triple-species bacterial consortium.</title>
        <authorList>
            <person name="Albers P."/>
        </authorList>
    </citation>
    <scope>NUCLEOTIDE SEQUENCE [LARGE SCALE GENOMIC DNA]</scope>
    <source>
        <strain evidence="1 2">WDL6</strain>
    </source>
</reference>
<dbReference type="AlphaFoldDB" id="A0A125NVS7"/>
<evidence type="ECO:0000313" key="1">
    <source>
        <dbReference type="EMBL" id="KWT70740.1"/>
    </source>
</evidence>
<dbReference type="EMBL" id="LMTR01000028">
    <property type="protein sequence ID" value="KWT70740.1"/>
    <property type="molecule type" value="Genomic_DNA"/>
</dbReference>
<comment type="caution">
    <text evidence="1">The sequence shown here is derived from an EMBL/GenBank/DDBJ whole genome shotgun (WGS) entry which is preliminary data.</text>
</comment>
<dbReference type="RefSeq" id="WP_068459885.1">
    <property type="nucleotide sequence ID" value="NZ_LMTR01000028.1"/>
</dbReference>
<sequence>MSAEDIAKREIAEIYNTHELRTAYRAGLSTAMGICDERAAAYKRTKRNNESIYGASAATGCGNDIEALWRSILADEVKA</sequence>
<dbReference type="PATRIC" id="fig|121290.4.peg.3492"/>
<proteinExistence type="predicted"/>
<accession>A0A125NVS7</accession>
<organism evidence="1 2">
    <name type="scientific">Hyphomicrobium sulfonivorans</name>
    <dbReference type="NCBI Taxonomy" id="121290"/>
    <lineage>
        <taxon>Bacteria</taxon>
        <taxon>Pseudomonadati</taxon>
        <taxon>Pseudomonadota</taxon>
        <taxon>Alphaproteobacteria</taxon>
        <taxon>Hyphomicrobiales</taxon>
        <taxon>Hyphomicrobiaceae</taxon>
        <taxon>Hyphomicrobium</taxon>
    </lineage>
</organism>
<keyword evidence="2" id="KW-1185">Reference proteome</keyword>
<evidence type="ECO:0000313" key="2">
    <source>
        <dbReference type="Proteomes" id="UP000059074"/>
    </source>
</evidence>
<dbReference type="STRING" id="121290.APY04_0801"/>
<protein>
    <submittedName>
        <fullName evidence="1">Uncharacterized protein</fullName>
    </submittedName>
</protein>
<gene>
    <name evidence="1" type="ORF">APY04_0801</name>
</gene>
<dbReference type="Proteomes" id="UP000059074">
    <property type="component" value="Unassembled WGS sequence"/>
</dbReference>